<keyword evidence="2 4" id="KW-0694">RNA-binding</keyword>
<feature type="domain" description="RRM" evidence="6">
    <location>
        <begin position="339"/>
        <end position="418"/>
    </location>
</feature>
<evidence type="ECO:0000256" key="3">
    <source>
        <dbReference type="ARBA" id="ARBA00023187"/>
    </source>
</evidence>
<dbReference type="Gene3D" id="3.30.70.330">
    <property type="match status" value="3"/>
</dbReference>
<dbReference type="OrthoDB" id="10266058at2759"/>
<evidence type="ECO:0000256" key="2">
    <source>
        <dbReference type="ARBA" id="ARBA00022884"/>
    </source>
</evidence>
<sequence length="543" mass="62071">MRPVPATPADLGRTSSYDDRRGREADHSRHHGGRDRDRDRERDRERGRERESHREPYRESHREPYRESHRDRDRDRDRRDRDRHDGRERRYDDRERRRSRSRDDRRGRDYERDNGRYFRDGGNGRRRDKSPIALFDKYSVENLSPYRGVALPLEERQRVLKNWDAAPAGFERITADKAKLTGLFPPPGNIAKITNFVPPTLDPTKAAMLAMLTNTTPDTASYLSSGAALFAPALSKQARRVYVGEIPKNATEDEIADFFNQRMAANQSSTAGIYVLGVEIAGDRDYAFVDLRSPEEAELATKLDGEHFRGHQIIVRRTREYQTVSNGGPETQAEPSENNQLVISGIPKFLTEAHLKYLLAPFGQIKFLRVLHDESLGTETFGVAVLELDDPAVVEPMRKGLDGFDLGEHRLVVRKLPDCVDDEQVALALSLFSLTPGKATTDPSLVMQLLNMVTTDDLTNDQDYEDIIADIREECEQYGDIVTIHVPRPSLEHRVAGIGKIFVEFRKVEDCMRAVSELSGRLFADRAVLSSYFPLEKFHQRIL</sequence>
<dbReference type="STRING" id="1246581.A0A2H9TKI5"/>
<dbReference type="InterPro" id="IPR000504">
    <property type="entry name" value="RRM_dom"/>
</dbReference>
<dbReference type="GO" id="GO:0008380">
    <property type="term" value="P:RNA splicing"/>
    <property type="evidence" value="ECO:0007669"/>
    <property type="project" value="UniProtKB-KW"/>
</dbReference>
<reference evidence="7 8" key="1">
    <citation type="submission" date="2016-10" db="EMBL/GenBank/DDBJ databases">
        <title>The genome of Paramicrosporidium saccamoebae is the missing link in understanding Cryptomycota and Microsporidia evolution.</title>
        <authorList>
            <person name="Quandt C.A."/>
            <person name="Beaudet D."/>
            <person name="Corsaro D."/>
            <person name="Michel R."/>
            <person name="Corradi N."/>
            <person name="James T."/>
        </authorList>
    </citation>
    <scope>NUCLEOTIDE SEQUENCE [LARGE SCALE GENOMIC DNA]</scope>
    <source>
        <strain evidence="7 8">KSL3</strain>
    </source>
</reference>
<dbReference type="Proteomes" id="UP000240830">
    <property type="component" value="Unassembled WGS sequence"/>
</dbReference>
<accession>A0A2H9TKI5</accession>
<evidence type="ECO:0000313" key="8">
    <source>
        <dbReference type="Proteomes" id="UP000240830"/>
    </source>
</evidence>
<dbReference type="InterPro" id="IPR012677">
    <property type="entry name" value="Nucleotide-bd_a/b_plait_sf"/>
</dbReference>
<evidence type="ECO:0000313" key="7">
    <source>
        <dbReference type="EMBL" id="PJF18264.1"/>
    </source>
</evidence>
<dbReference type="AlphaFoldDB" id="A0A2H9TKI5"/>
<evidence type="ECO:0000256" key="5">
    <source>
        <dbReference type="SAM" id="MobiDB-lite"/>
    </source>
</evidence>
<feature type="compositionally biased region" description="Basic and acidic residues" evidence="5">
    <location>
        <begin position="34"/>
        <end position="125"/>
    </location>
</feature>
<dbReference type="SMART" id="SM00361">
    <property type="entry name" value="RRM_1"/>
    <property type="match status" value="1"/>
</dbReference>
<dbReference type="Pfam" id="PF00076">
    <property type="entry name" value="RRM_1"/>
    <property type="match status" value="3"/>
</dbReference>
<dbReference type="SMART" id="SM00360">
    <property type="entry name" value="RRM"/>
    <property type="match status" value="3"/>
</dbReference>
<dbReference type="InterPro" id="IPR035979">
    <property type="entry name" value="RBD_domain_sf"/>
</dbReference>
<dbReference type="SUPFAM" id="SSF54928">
    <property type="entry name" value="RNA-binding domain, RBD"/>
    <property type="match status" value="2"/>
</dbReference>
<evidence type="ECO:0000259" key="6">
    <source>
        <dbReference type="PROSITE" id="PS50102"/>
    </source>
</evidence>
<dbReference type="FunFam" id="3.30.70.330:FF:000097">
    <property type="entry name" value="U2 snRNP auxiliary factor large subunit"/>
    <property type="match status" value="1"/>
</dbReference>
<evidence type="ECO:0000256" key="4">
    <source>
        <dbReference type="PROSITE-ProRule" id="PRU00176"/>
    </source>
</evidence>
<dbReference type="CDD" id="cd12232">
    <property type="entry name" value="RRM3_U2AF65"/>
    <property type="match status" value="1"/>
</dbReference>
<dbReference type="EMBL" id="MTSL01000134">
    <property type="protein sequence ID" value="PJF18264.1"/>
    <property type="molecule type" value="Genomic_DNA"/>
</dbReference>
<keyword evidence="8" id="KW-1185">Reference proteome</keyword>
<feature type="domain" description="RRM" evidence="6">
    <location>
        <begin position="239"/>
        <end position="320"/>
    </location>
</feature>
<dbReference type="PROSITE" id="PS50102">
    <property type="entry name" value="RRM"/>
    <property type="match status" value="3"/>
</dbReference>
<comment type="caution">
    <text evidence="7">The sequence shown here is derived from an EMBL/GenBank/DDBJ whole genome shotgun (WGS) entry which is preliminary data.</text>
</comment>
<feature type="compositionally biased region" description="Basic and acidic residues" evidence="5">
    <location>
        <begin position="16"/>
        <end position="27"/>
    </location>
</feature>
<feature type="region of interest" description="Disordered" evidence="5">
    <location>
        <begin position="1"/>
        <end position="129"/>
    </location>
</feature>
<feature type="domain" description="RRM" evidence="6">
    <location>
        <begin position="451"/>
        <end position="528"/>
    </location>
</feature>
<dbReference type="GO" id="GO:0003723">
    <property type="term" value="F:RNA binding"/>
    <property type="evidence" value="ECO:0007669"/>
    <property type="project" value="UniProtKB-UniRule"/>
</dbReference>
<protein>
    <submittedName>
        <fullName evidence="7">Mrd1p</fullName>
    </submittedName>
</protein>
<dbReference type="InterPro" id="IPR003954">
    <property type="entry name" value="RRM_euk-type"/>
</dbReference>
<name>A0A2H9TKI5_9FUNG</name>
<dbReference type="GO" id="GO:0006397">
    <property type="term" value="P:mRNA processing"/>
    <property type="evidence" value="ECO:0007669"/>
    <property type="project" value="UniProtKB-KW"/>
</dbReference>
<dbReference type="PANTHER" id="PTHR23139">
    <property type="entry name" value="RNA-BINDING PROTEIN"/>
    <property type="match status" value="1"/>
</dbReference>
<keyword evidence="1" id="KW-0507">mRNA processing</keyword>
<gene>
    <name evidence="7" type="ORF">PSACC_01906</name>
</gene>
<proteinExistence type="predicted"/>
<keyword evidence="3" id="KW-0508">mRNA splicing</keyword>
<evidence type="ECO:0000256" key="1">
    <source>
        <dbReference type="ARBA" id="ARBA00022664"/>
    </source>
</evidence>
<organism evidence="7 8">
    <name type="scientific">Paramicrosporidium saccamoebae</name>
    <dbReference type="NCBI Taxonomy" id="1246581"/>
    <lineage>
        <taxon>Eukaryota</taxon>
        <taxon>Fungi</taxon>
        <taxon>Fungi incertae sedis</taxon>
        <taxon>Cryptomycota</taxon>
        <taxon>Cryptomycota incertae sedis</taxon>
        <taxon>Paramicrosporidium</taxon>
    </lineage>
</organism>